<evidence type="ECO:0000256" key="8">
    <source>
        <dbReference type="ARBA" id="ARBA00023034"/>
    </source>
</evidence>
<evidence type="ECO:0000256" key="10">
    <source>
        <dbReference type="SAM" id="Phobius"/>
    </source>
</evidence>
<dbReference type="EMBL" id="CP034457">
    <property type="protein sequence ID" value="QBM87864.1"/>
    <property type="molecule type" value="Genomic_DNA"/>
</dbReference>
<gene>
    <name evidence="11" type="primary">MPUL0B10770</name>
    <name evidence="11" type="ORF">METSCH_B10770</name>
</gene>
<evidence type="ECO:0000256" key="2">
    <source>
        <dbReference type="ARBA" id="ARBA00004922"/>
    </source>
</evidence>
<keyword evidence="12" id="KW-1185">Reference proteome</keyword>
<evidence type="ECO:0000256" key="9">
    <source>
        <dbReference type="ARBA" id="ARBA00023136"/>
    </source>
</evidence>
<keyword evidence="7 10" id="KW-1133">Transmembrane helix</keyword>
<dbReference type="InterPro" id="IPR022751">
    <property type="entry name" value="Alpha_mannosyltransferase"/>
</dbReference>
<comment type="pathway">
    <text evidence="2">Protein modification; protein glycosylation.</text>
</comment>
<dbReference type="PANTHER" id="PTHR31646">
    <property type="entry name" value="ALPHA-1,2-MANNOSYLTRANSFERASE MNN2"/>
    <property type="match status" value="1"/>
</dbReference>
<dbReference type="STRING" id="2163413.A0A4P6XQ59"/>
<name>A0A4P6XQ59_9ASCO</name>
<evidence type="ECO:0000256" key="5">
    <source>
        <dbReference type="ARBA" id="ARBA00022692"/>
    </source>
</evidence>
<keyword evidence="11" id="KW-0328">Glycosyltransferase</keyword>
<evidence type="ECO:0000256" key="3">
    <source>
        <dbReference type="ARBA" id="ARBA00009105"/>
    </source>
</evidence>
<keyword evidence="4 11" id="KW-0808">Transferase</keyword>
<reference evidence="12" key="1">
    <citation type="submission" date="2019-03" db="EMBL/GenBank/DDBJ databases">
        <title>Snf2 controls pulcherriminic acid biosynthesis and connects pigmentation and antifungal activity of the yeast Metschnikowia pulcherrima.</title>
        <authorList>
            <person name="Gore-Lloyd D."/>
            <person name="Sumann I."/>
            <person name="Brachmann A.O."/>
            <person name="Schneeberger K."/>
            <person name="Ortiz-Merino R.A."/>
            <person name="Moreno-Beltran M."/>
            <person name="Schlaefli M."/>
            <person name="Kirner P."/>
            <person name="Santos Kron A."/>
            <person name="Wolfe K.H."/>
            <person name="Piel J."/>
            <person name="Ahrens C.H."/>
            <person name="Henk D."/>
            <person name="Freimoser F.M."/>
        </authorList>
    </citation>
    <scope>NUCLEOTIDE SEQUENCE [LARGE SCALE GENOMIC DNA]</scope>
    <source>
        <strain evidence="12">APC 1.2</strain>
    </source>
</reference>
<keyword evidence="6" id="KW-0735">Signal-anchor</keyword>
<organism evidence="11 12">
    <name type="scientific">Metschnikowia aff. pulcherrima</name>
    <dbReference type="NCBI Taxonomy" id="2163413"/>
    <lineage>
        <taxon>Eukaryota</taxon>
        <taxon>Fungi</taxon>
        <taxon>Dikarya</taxon>
        <taxon>Ascomycota</taxon>
        <taxon>Saccharomycotina</taxon>
        <taxon>Pichiomycetes</taxon>
        <taxon>Metschnikowiaceae</taxon>
        <taxon>Metschnikowia</taxon>
    </lineage>
</organism>
<sequence>MAVQVMSQKSTRLIFAGLLLVVVLNISFFFYEKSRSGEFEVSLEKLVSAVPGTGSSVGEDLSALVKIKKAVYRPYYDDRNNGLLVVSRLEGAVWDEKDAQTLKIREMFARQEKEEFTIFEIAPYEGESIESSDAKTDTEKEDLSETKKNEKNPIVAYADFQTTFISFFDEIMKHLDECKPSVRGINTDEHYRKALEEDKFPHTKNGKMPTYGGHLREQYKNEPVRTYEYLKYFFRLSDDEVRSLKSAHEKYLQNMKTAAPENLLKYGAKHGYMQGNGIIYLGGGKYNQLVLTSISVLRSLGSVMPVEVLIPKKKDFDIDLCNTILPKLNAKCKVIEDFVPASVMLKIGGFQLKNVALLVSSFQNVLYLDADNIPIKNPDILFVNEPFKSSRMVMWPDLWRRLTSPLYYDIAGITVDKAYQVRNSYFPGDGRGKSLDPFLISYHDLKGAIPEALSETGQMMIDKEKHFSTLILSMYYNFYGPDYYYPLFSQGAAGEGDKETFIAAAHKLELPYYQVGEFNREFGPMGKNNKREYFGMGQYDPIVDYVQSTAENRHSTPLKEYATDQLDSSKDNYDFHFYKLHSLMFLHANWPKFYVAEMFDRNSFGRGPKDAENKRRRLYSDYMLKETGDFDIELHIMRHIELWACDTRILLTEVPEPDTEGRKKICTEVAAQIDFLIGG</sequence>
<comment type="similarity">
    <text evidence="3">Belongs to the MNN1/MNT family.</text>
</comment>
<proteinExistence type="inferred from homology"/>
<keyword evidence="8" id="KW-0333">Golgi apparatus</keyword>
<dbReference type="InterPro" id="IPR029044">
    <property type="entry name" value="Nucleotide-diphossugar_trans"/>
</dbReference>
<dbReference type="AlphaFoldDB" id="A0A4P6XQ59"/>
<accession>A0A4P6XQ59</accession>
<evidence type="ECO:0000256" key="1">
    <source>
        <dbReference type="ARBA" id="ARBA00004323"/>
    </source>
</evidence>
<keyword evidence="9 10" id="KW-0472">Membrane</keyword>
<evidence type="ECO:0000313" key="12">
    <source>
        <dbReference type="Proteomes" id="UP000292447"/>
    </source>
</evidence>
<protein>
    <submittedName>
        <fullName evidence="11">Alpha 1,2-mannosyltransferase</fullName>
    </submittedName>
</protein>
<comment type="subcellular location">
    <subcellularLocation>
        <location evidence="1">Golgi apparatus membrane</location>
        <topology evidence="1">Single-pass type II membrane protein</topology>
    </subcellularLocation>
</comment>
<dbReference type="Pfam" id="PF11051">
    <property type="entry name" value="Mannosyl_trans3"/>
    <property type="match status" value="1"/>
</dbReference>
<dbReference type="GO" id="GO:0000139">
    <property type="term" value="C:Golgi membrane"/>
    <property type="evidence" value="ECO:0007669"/>
    <property type="project" value="UniProtKB-SubCell"/>
</dbReference>
<evidence type="ECO:0000256" key="6">
    <source>
        <dbReference type="ARBA" id="ARBA00022968"/>
    </source>
</evidence>
<dbReference type="Proteomes" id="UP000292447">
    <property type="component" value="Chromosome II"/>
</dbReference>
<dbReference type="GO" id="GO:0000026">
    <property type="term" value="F:alpha-1,2-mannosyltransferase activity"/>
    <property type="evidence" value="ECO:0007669"/>
    <property type="project" value="TreeGrafter"/>
</dbReference>
<dbReference type="SUPFAM" id="SSF53448">
    <property type="entry name" value="Nucleotide-diphospho-sugar transferases"/>
    <property type="match status" value="1"/>
</dbReference>
<feature type="transmembrane region" description="Helical" evidence="10">
    <location>
        <begin position="12"/>
        <end position="31"/>
    </location>
</feature>
<evidence type="ECO:0000256" key="7">
    <source>
        <dbReference type="ARBA" id="ARBA00022989"/>
    </source>
</evidence>
<dbReference type="PANTHER" id="PTHR31646:SF1">
    <property type="entry name" value="ALPHA-1,2-MANNOSYLTRANSFERASE MNN2"/>
    <property type="match status" value="1"/>
</dbReference>
<evidence type="ECO:0000256" key="4">
    <source>
        <dbReference type="ARBA" id="ARBA00022679"/>
    </source>
</evidence>
<keyword evidence="5 10" id="KW-0812">Transmembrane</keyword>
<dbReference type="GO" id="GO:0046354">
    <property type="term" value="P:mannan biosynthetic process"/>
    <property type="evidence" value="ECO:0007669"/>
    <property type="project" value="TreeGrafter"/>
</dbReference>
<evidence type="ECO:0000313" key="11">
    <source>
        <dbReference type="EMBL" id="QBM87864.1"/>
    </source>
</evidence>